<feature type="region of interest" description="Disordered" evidence="1">
    <location>
        <begin position="657"/>
        <end position="696"/>
    </location>
</feature>
<accession>A0A812MKN2</accession>
<feature type="non-terminal residue" evidence="2">
    <location>
        <position position="696"/>
    </location>
</feature>
<evidence type="ECO:0000313" key="3">
    <source>
        <dbReference type="Proteomes" id="UP000649617"/>
    </source>
</evidence>
<protein>
    <submittedName>
        <fullName evidence="2">Uncharacterized protein</fullName>
    </submittedName>
</protein>
<comment type="caution">
    <text evidence="2">The sequence shown here is derived from an EMBL/GenBank/DDBJ whole genome shotgun (WGS) entry which is preliminary data.</text>
</comment>
<feature type="compositionally biased region" description="Basic and acidic residues" evidence="1">
    <location>
        <begin position="667"/>
        <end position="678"/>
    </location>
</feature>
<dbReference type="OrthoDB" id="410906at2759"/>
<dbReference type="AlphaFoldDB" id="A0A812MKN2"/>
<sequence length="696" mass="79001">MGKRPGRSAGQAATKKAKGDSWVDRVLLDTHQFPAERVPDLIPFTALYLPLPIDKAPPLVTWAKFAVPIWNVWENEREPLEIRSSSQKPLVPGDRLVAFSVSLCRGYTRATIIAFAICQMLTVEDAASFTESEKEGFTKWWLCSVMNIRVVFTKRQHHEYNYRNMQLSAQAGDHPELYSGKIEAMEAAFKEYNCFGLADVSDNYKLPEKDCVAMKVLIESVADEVRVLMARHLQQYVWSESAYTLECVKGARWHLGSTGRFTSSDGVWRDIMTVTRSKQTFFLQRVHFLFSIKRKQVRTATNARLSLDAWDSLMDSTCLVMWAMEEMGKARGDDGSVLFSASTLRAVAQKVLEGDYNTELDKFCVLKLADIRPCDLSVWTDHVQTATTATLIKQGEDELTKLDNESVQKQFEIDTYKISLDLASFVSYLEEVHKNGRARQLAKVCHIRAENKRGSSLVIEFMENNCRHRHGLYKDMDALEEIKKVVWWEWRWWGESEGCWGVGVVGDRRNAVPAQWMNACRPDAAIIWADLSKFGRLGQDDFNHVTEAIRVLLQHMPSHSAAVVIVPLLPSAKVVAGLRGEVRRLEDKLDAKFIGNTGFNVIMSEPHHNRKQALLYPGLVCWPSGVSENIFQDSKLVVDKCNREPVEWIAERDYKVPTRAKNATPSTREDQDRSHSEVQEAAQHLGGMHMPSTILS</sequence>
<organism evidence="2 3">
    <name type="scientific">Symbiodinium pilosum</name>
    <name type="common">Dinoflagellate</name>
    <dbReference type="NCBI Taxonomy" id="2952"/>
    <lineage>
        <taxon>Eukaryota</taxon>
        <taxon>Sar</taxon>
        <taxon>Alveolata</taxon>
        <taxon>Dinophyceae</taxon>
        <taxon>Suessiales</taxon>
        <taxon>Symbiodiniaceae</taxon>
        <taxon>Symbiodinium</taxon>
    </lineage>
</organism>
<name>A0A812MKN2_SYMPI</name>
<keyword evidence="3" id="KW-1185">Reference proteome</keyword>
<proteinExistence type="predicted"/>
<reference evidence="2" key="1">
    <citation type="submission" date="2021-02" db="EMBL/GenBank/DDBJ databases">
        <authorList>
            <person name="Dougan E. K."/>
            <person name="Rhodes N."/>
            <person name="Thang M."/>
            <person name="Chan C."/>
        </authorList>
    </citation>
    <scope>NUCLEOTIDE SEQUENCE</scope>
</reference>
<dbReference type="Proteomes" id="UP000649617">
    <property type="component" value="Unassembled WGS sequence"/>
</dbReference>
<dbReference type="EMBL" id="CAJNIZ010007736">
    <property type="protein sequence ID" value="CAE7260797.1"/>
    <property type="molecule type" value="Genomic_DNA"/>
</dbReference>
<evidence type="ECO:0000313" key="2">
    <source>
        <dbReference type="EMBL" id="CAE7260797.1"/>
    </source>
</evidence>
<evidence type="ECO:0000256" key="1">
    <source>
        <dbReference type="SAM" id="MobiDB-lite"/>
    </source>
</evidence>
<gene>
    <name evidence="2" type="ORF">SPIL2461_LOCUS5463</name>
</gene>